<dbReference type="STRING" id="7102.A0A2A4JEP7"/>
<dbReference type="EMBL" id="NWSH01001776">
    <property type="protein sequence ID" value="PCG70177.1"/>
    <property type="molecule type" value="Genomic_DNA"/>
</dbReference>
<feature type="compositionally biased region" description="Low complexity" evidence="1">
    <location>
        <begin position="1045"/>
        <end position="1060"/>
    </location>
</feature>
<feature type="region of interest" description="Disordered" evidence="1">
    <location>
        <begin position="1173"/>
        <end position="1193"/>
    </location>
</feature>
<dbReference type="EMBL" id="NWSH01001776">
    <property type="protein sequence ID" value="PCG70178.1"/>
    <property type="molecule type" value="Genomic_DNA"/>
</dbReference>
<feature type="compositionally biased region" description="Polar residues" evidence="1">
    <location>
        <begin position="954"/>
        <end position="967"/>
    </location>
</feature>
<feature type="compositionally biased region" description="Polar residues" evidence="1">
    <location>
        <begin position="862"/>
        <end position="914"/>
    </location>
</feature>
<name>A0A2A4JEP7_HELVI</name>
<feature type="region of interest" description="Disordered" evidence="1">
    <location>
        <begin position="843"/>
        <end position="979"/>
    </location>
</feature>
<feature type="region of interest" description="Disordered" evidence="1">
    <location>
        <begin position="745"/>
        <end position="801"/>
    </location>
</feature>
<feature type="compositionally biased region" description="Low complexity" evidence="1">
    <location>
        <begin position="571"/>
        <end position="587"/>
    </location>
</feature>
<feature type="region of interest" description="Disordered" evidence="1">
    <location>
        <begin position="1006"/>
        <end position="1060"/>
    </location>
</feature>
<feature type="compositionally biased region" description="Polar residues" evidence="1">
    <location>
        <begin position="772"/>
        <end position="799"/>
    </location>
</feature>
<evidence type="ECO:0000313" key="3">
    <source>
        <dbReference type="EMBL" id="PCG70178.1"/>
    </source>
</evidence>
<feature type="signal peptide" evidence="2">
    <location>
        <begin position="1"/>
        <end position="18"/>
    </location>
</feature>
<feature type="compositionally biased region" description="Polar residues" evidence="1">
    <location>
        <begin position="425"/>
        <end position="453"/>
    </location>
</feature>
<evidence type="ECO:0000256" key="2">
    <source>
        <dbReference type="SAM" id="SignalP"/>
    </source>
</evidence>
<evidence type="ECO:0000256" key="1">
    <source>
        <dbReference type="SAM" id="MobiDB-lite"/>
    </source>
</evidence>
<feature type="compositionally biased region" description="Polar residues" evidence="1">
    <location>
        <begin position="622"/>
        <end position="632"/>
    </location>
</feature>
<feature type="compositionally biased region" description="Low complexity" evidence="1">
    <location>
        <begin position="125"/>
        <end position="134"/>
    </location>
</feature>
<feature type="region of interest" description="Disordered" evidence="1">
    <location>
        <begin position="325"/>
        <end position="372"/>
    </location>
</feature>
<feature type="region of interest" description="Disordered" evidence="1">
    <location>
        <begin position="240"/>
        <end position="265"/>
    </location>
</feature>
<reference evidence="3" key="1">
    <citation type="submission" date="2017-09" db="EMBL/GenBank/DDBJ databases">
        <title>Contemporary evolution of a Lepidopteran species, Heliothis virescens, in response to modern agricultural practices.</title>
        <authorList>
            <person name="Fritz M.L."/>
            <person name="Deyonke A.M."/>
            <person name="Papanicolaou A."/>
            <person name="Micinski S."/>
            <person name="Westbrook J."/>
            <person name="Gould F."/>
        </authorList>
    </citation>
    <scope>NUCLEOTIDE SEQUENCE [LARGE SCALE GENOMIC DNA]</scope>
    <source>
        <strain evidence="3">HvINT-</strain>
        <tissue evidence="3">Whole body</tissue>
    </source>
</reference>
<feature type="compositionally biased region" description="Low complexity" evidence="1">
    <location>
        <begin position="325"/>
        <end position="356"/>
    </location>
</feature>
<feature type="region of interest" description="Disordered" evidence="1">
    <location>
        <begin position="113"/>
        <end position="134"/>
    </location>
</feature>
<gene>
    <name evidence="3" type="ORF">B5V51_3281</name>
</gene>
<comment type="caution">
    <text evidence="3">The sequence shown here is derived from an EMBL/GenBank/DDBJ whole genome shotgun (WGS) entry which is preliminary data.</text>
</comment>
<sequence length="1193" mass="114897">MMELTCAVLLLSASLVTATPYGYGVKGGAAARAESSASAGAFGGVGDIPVAIPLGASYSGSFSKSSSSSSSSSSASSSSSSSSFSYSGSGANSFGLNGAAHGNGGCSSGSCPNAGGSGVPVPHDSSSGASGSGSNAGAHGSAGCSSGSCPNAGDSGSSPTHGSSSEAAGYGLNGGAHGNGGCSSGSCPTGTDNAVSAPHSSSSGYSTANAAAIAGAGSGALSGPGCKGLSCDGNSEKCTSGQCKSNSPSGSTTSPDSSKCASGQCGPTPDVGVTSADNESNDIRAVTNSARNDQSSNFDKTYNAANSDCSHGNCNSAGPLSSKPNYYGSGNSNQGSNALNQQQSSSSDSGATSYYQKPSTHLETPKLSSKCNSGNCDAEPVGPSGSYGSSPSSYNVPIHGAYNGGAQKPNCDGVKCDNQPKGPYSSPNTNTFTSNYQQHSPSSDNYVTKEPSYNSPSSNCAGANCFGAPANQNTRAPTPTPAPLNFGQQPFLNLPGHTGHTKPSDINKPSTDKLPAYTGGFGGPAGVLNPNEYDVAAPAPTSNPSHAHGTTSQNVQPSGSYPTGCNSPSCSGYPSTSGSITPSGSYGHKPSASTPSEKLPTYTGGFGGPAGMLNPNEHDIHSGSSSHNTQSPVNSIGITGCKTGNCGAYSPNAGPTTGAISPGYTGSTKPSTGIISSDKLPTYTGGFGGPEGVFNPNKYDTHQTGPTGSAHTPSGTYISPTTGGCTTTNCYSPLGGSATANANAQPIGITKPSSGAHPATVPSYTGGYHGPSSVNTPNEISATVSGPNYTPTQSQSTPGSYPGGCKTGNCGVYPISGSSSADANTQSGSFGVTKPAYANPVNSQYTGGYNGQSGAHKPDQHVTPTTGSGTESCKTPNCASSPTASGGVTSGVNTQSGSNSQTGSYGTTKPSGPTYTGGFGGAPGLLNPNEYTIPAAGATPNNKPTGVSKPAACTSGNCSPQQPQGSTSHSHNDASNTAHAAAAADANAVIYTGGFGGPPGVLEPYDDGKGGAKPAHGSHVGGYSSPNANIHSAHGTPGANSGSTGPAVVPGAHGNGAHAGSSAGSAAFAGAVAGASAGSQGYNTHGSHYNQAGNTKGGSPCGGGCGGSTGGAYNGGLSAGAHNAGLGFDYSGGVGSPKLGYSDGLSGAGSLSAATAKSLAGANAFGLGGSFASSSASAHASAGAYTKGGYGKR</sequence>
<feature type="chain" id="PRO_5013508225" evidence="2">
    <location>
        <begin position="19"/>
        <end position="1193"/>
    </location>
</feature>
<feature type="compositionally biased region" description="Polar residues" evidence="1">
    <location>
        <begin position="702"/>
        <end position="715"/>
    </location>
</feature>
<feature type="compositionally biased region" description="Polar residues" evidence="1">
    <location>
        <begin position="540"/>
        <end position="570"/>
    </location>
</feature>
<feature type="compositionally biased region" description="Low complexity" evidence="1">
    <location>
        <begin position="1173"/>
        <end position="1184"/>
    </location>
</feature>
<protein>
    <submittedName>
        <fullName evidence="3">Uncharacterized protein</fullName>
    </submittedName>
</protein>
<feature type="region of interest" description="Disordered" evidence="1">
    <location>
        <begin position="495"/>
        <end position="632"/>
    </location>
</feature>
<organism evidence="3">
    <name type="scientific">Heliothis virescens</name>
    <name type="common">Tobacco budworm moth</name>
    <dbReference type="NCBI Taxonomy" id="7102"/>
    <lineage>
        <taxon>Eukaryota</taxon>
        <taxon>Metazoa</taxon>
        <taxon>Ecdysozoa</taxon>
        <taxon>Arthropoda</taxon>
        <taxon>Hexapoda</taxon>
        <taxon>Insecta</taxon>
        <taxon>Pterygota</taxon>
        <taxon>Neoptera</taxon>
        <taxon>Endopterygota</taxon>
        <taxon>Lepidoptera</taxon>
        <taxon>Glossata</taxon>
        <taxon>Ditrysia</taxon>
        <taxon>Noctuoidea</taxon>
        <taxon>Noctuidae</taxon>
        <taxon>Heliothinae</taxon>
        <taxon>Heliothis</taxon>
    </lineage>
</organism>
<feature type="compositionally biased region" description="Polar residues" evidence="1">
    <location>
        <begin position="357"/>
        <end position="372"/>
    </location>
</feature>
<keyword evidence="2" id="KW-0732">Signal</keyword>
<dbReference type="AlphaFoldDB" id="A0A2A4JEP7"/>
<feature type="region of interest" description="Disordered" evidence="1">
    <location>
        <begin position="670"/>
        <end position="715"/>
    </location>
</feature>
<feature type="compositionally biased region" description="Low complexity" evidence="1">
    <location>
        <begin position="245"/>
        <end position="258"/>
    </location>
</feature>
<accession>A0A2A4JEP7</accession>
<proteinExistence type="predicted"/>
<feature type="region of interest" description="Disordered" evidence="1">
    <location>
        <begin position="413"/>
        <end position="453"/>
    </location>
</feature>